<reference evidence="10" key="1">
    <citation type="submission" date="2021-01" db="EMBL/GenBank/DDBJ databases">
        <authorList>
            <person name="Corre E."/>
            <person name="Pelletier E."/>
            <person name="Niang G."/>
            <person name="Scheremetjew M."/>
            <person name="Finn R."/>
            <person name="Kale V."/>
            <person name="Holt S."/>
            <person name="Cochrane G."/>
            <person name="Meng A."/>
            <person name="Brown T."/>
            <person name="Cohen L."/>
        </authorList>
    </citation>
    <scope>NUCLEOTIDE SEQUENCE</scope>
    <source>
        <strain evidence="10">CCMP3105</strain>
    </source>
</reference>
<dbReference type="PANTHER" id="PTHR11455">
    <property type="entry name" value="CRYPTOCHROME"/>
    <property type="match status" value="1"/>
</dbReference>
<proteinExistence type="inferred from homology"/>
<keyword evidence="4 7" id="KW-0157">Chromophore</keyword>
<comment type="function">
    <text evidence="7">May have a photoreceptor function.</text>
</comment>
<dbReference type="GO" id="GO:0071949">
    <property type="term" value="F:FAD binding"/>
    <property type="evidence" value="ECO:0007669"/>
    <property type="project" value="TreeGrafter"/>
</dbReference>
<feature type="site" description="Electron transfer via tryptophanyl radical" evidence="6">
    <location>
        <position position="408"/>
    </location>
</feature>
<feature type="domain" description="Photolyase/cryptochrome alpha/beta" evidence="9">
    <location>
        <begin position="59"/>
        <end position="208"/>
    </location>
</feature>
<feature type="compositionally biased region" description="Basic and acidic residues" evidence="8">
    <location>
        <begin position="564"/>
        <end position="578"/>
    </location>
</feature>
<evidence type="ECO:0000256" key="1">
    <source>
        <dbReference type="ARBA" id="ARBA00005862"/>
    </source>
</evidence>
<sequence>MGGSRQWRKVGEPAGSAGPAAPDARSAAMDSATGAAPPLAATAAKAPAGSHKAEGAQGQVAILWLRNDLRLRDNALFHHPAAKRAEALLPVYCFDPRHFAPNRALHPRWEQAAGTLPKTGALRARFIVESVAAVKASLKELRSDLLVLHGKPEELLPEVAAELAQGGRSVRVLCQSEVAVEEAACEQDTRRALEALGSGLEVLWGAQTLYAPEDLPFAPSALPEPFTSFRNAVEHPKRPVAVQKELPRPTRVAPPPDLELSRAERLASAVFGVDRADAALVRLGFGEAEARRTIDSRCQNNFVGGEAAGLERLEAFAMAGLATYKQTRDGFLGANFSSKLSPWMANGCVSPRTVYWRVAAYEDEYGETLDTYWLTFELKWRDFFRFFGVKYGKRIFLRDGPAQKRMTWTRNTELFEKWCHGTTGVPFVDANMRELKLTGFMSNRGRQCVASFLTQDLNLDWRLGAQWFEHALLDHDVCSNYGNWVCAAGAGMRGQRINKFNMAKQAQQYDPKAEYIKLWVPEVARLPPPLAMSPWDASREALERAGCRLGGDYPVSVLRPEYSAEARRRNEQQSRSEGAEVTQAGYPVAKRRWHHGRTGAFLAS</sequence>
<dbReference type="InterPro" id="IPR036155">
    <property type="entry name" value="Crypto/Photolyase_N_sf"/>
</dbReference>
<feature type="compositionally biased region" description="Low complexity" evidence="8">
    <location>
        <begin position="13"/>
        <end position="50"/>
    </location>
</feature>
<evidence type="ECO:0000256" key="2">
    <source>
        <dbReference type="ARBA" id="ARBA00022630"/>
    </source>
</evidence>
<dbReference type="GO" id="GO:0003904">
    <property type="term" value="F:deoxyribodipyrimidine photo-lyase activity"/>
    <property type="evidence" value="ECO:0007669"/>
    <property type="project" value="TreeGrafter"/>
</dbReference>
<dbReference type="Pfam" id="PF03441">
    <property type="entry name" value="FAD_binding_7"/>
    <property type="match status" value="1"/>
</dbReference>
<evidence type="ECO:0000256" key="3">
    <source>
        <dbReference type="ARBA" id="ARBA00022827"/>
    </source>
</evidence>
<dbReference type="Gene3D" id="1.25.40.80">
    <property type="match status" value="1"/>
</dbReference>
<keyword evidence="2 5" id="KW-0285">Flavoprotein</keyword>
<dbReference type="GO" id="GO:0000719">
    <property type="term" value="P:photoreactive repair"/>
    <property type="evidence" value="ECO:0007669"/>
    <property type="project" value="TreeGrafter"/>
</dbReference>
<dbReference type="EMBL" id="HBNR01042375">
    <property type="protein sequence ID" value="CAE4601944.1"/>
    <property type="molecule type" value="Transcribed_RNA"/>
</dbReference>
<feature type="binding site" evidence="5">
    <location>
        <begin position="377"/>
        <end position="384"/>
    </location>
    <ligand>
        <name>FAD</name>
        <dbReference type="ChEBI" id="CHEBI:57692"/>
    </ligand>
</feature>
<dbReference type="GO" id="GO:0003677">
    <property type="term" value="F:DNA binding"/>
    <property type="evidence" value="ECO:0007669"/>
    <property type="project" value="TreeGrafter"/>
</dbReference>
<name>A0A7S4R5I2_9DINO</name>
<dbReference type="PRINTS" id="PR00147">
    <property type="entry name" value="DNAPHOTLYASE"/>
</dbReference>
<dbReference type="Pfam" id="PF00875">
    <property type="entry name" value="DNA_photolyase"/>
    <property type="match status" value="1"/>
</dbReference>
<dbReference type="InterPro" id="IPR005101">
    <property type="entry name" value="Cryptochr/Photolyase_FAD-bd"/>
</dbReference>
<feature type="binding site" evidence="5">
    <location>
        <begin position="474"/>
        <end position="476"/>
    </location>
    <ligand>
        <name>FAD</name>
        <dbReference type="ChEBI" id="CHEBI:57692"/>
    </ligand>
</feature>
<dbReference type="InterPro" id="IPR002081">
    <property type="entry name" value="Cryptochrome/DNA_photolyase_1"/>
</dbReference>
<dbReference type="InterPro" id="IPR036134">
    <property type="entry name" value="Crypto/Photolyase_FAD-like_sf"/>
</dbReference>
<feature type="binding site" evidence="5">
    <location>
        <position position="324"/>
    </location>
    <ligand>
        <name>FAD</name>
        <dbReference type="ChEBI" id="CHEBI:57692"/>
    </ligand>
</feature>
<comment type="cofactor">
    <cofactor evidence="5 7">
        <name>FAD</name>
        <dbReference type="ChEBI" id="CHEBI:57692"/>
    </cofactor>
    <text evidence="5 7">Binds 1 FAD per subunit.</text>
</comment>
<dbReference type="NCBIfam" id="TIGR02765">
    <property type="entry name" value="crypto_DASH"/>
    <property type="match status" value="1"/>
</dbReference>
<feature type="region of interest" description="Disordered" evidence="8">
    <location>
        <begin position="1"/>
        <end position="52"/>
    </location>
</feature>
<dbReference type="InterPro" id="IPR014729">
    <property type="entry name" value="Rossmann-like_a/b/a_fold"/>
</dbReference>
<organism evidence="10">
    <name type="scientific">Alexandrium monilatum</name>
    <dbReference type="NCBI Taxonomy" id="311494"/>
    <lineage>
        <taxon>Eukaryota</taxon>
        <taxon>Sar</taxon>
        <taxon>Alveolata</taxon>
        <taxon>Dinophyceae</taxon>
        <taxon>Gonyaulacales</taxon>
        <taxon>Pyrocystaceae</taxon>
        <taxon>Alexandrium</taxon>
    </lineage>
</organism>
<evidence type="ECO:0000259" key="9">
    <source>
        <dbReference type="PROSITE" id="PS51645"/>
    </source>
</evidence>
<feature type="site" description="Electron transfer via tryptophanyl radical" evidence="6">
    <location>
        <position position="461"/>
    </location>
</feature>
<evidence type="ECO:0000256" key="7">
    <source>
        <dbReference type="RuleBase" id="RU367151"/>
    </source>
</evidence>
<accession>A0A7S4R5I2</accession>
<feature type="region of interest" description="Disordered" evidence="8">
    <location>
        <begin position="564"/>
        <end position="585"/>
    </location>
</feature>
<evidence type="ECO:0000256" key="8">
    <source>
        <dbReference type="SAM" id="MobiDB-lite"/>
    </source>
</evidence>
<dbReference type="Gene3D" id="3.40.50.620">
    <property type="entry name" value="HUPs"/>
    <property type="match status" value="1"/>
</dbReference>
<dbReference type="InterPro" id="IPR014133">
    <property type="entry name" value="Cry_DASH"/>
</dbReference>
<evidence type="ECO:0000256" key="6">
    <source>
        <dbReference type="PIRSR" id="PIRSR602081-2"/>
    </source>
</evidence>
<dbReference type="PANTHER" id="PTHR11455:SF22">
    <property type="entry name" value="CRYPTOCHROME DASH"/>
    <property type="match status" value="1"/>
</dbReference>
<dbReference type="InterPro" id="IPR006050">
    <property type="entry name" value="DNA_photolyase_N"/>
</dbReference>
<gene>
    <name evidence="10" type="ORF">AMON00008_LOCUS29457</name>
</gene>
<evidence type="ECO:0000256" key="5">
    <source>
        <dbReference type="PIRSR" id="PIRSR602081-1"/>
    </source>
</evidence>
<keyword evidence="3 5" id="KW-0274">FAD</keyword>
<evidence type="ECO:0000256" key="4">
    <source>
        <dbReference type="ARBA" id="ARBA00022991"/>
    </source>
</evidence>
<dbReference type="Gene3D" id="1.10.579.10">
    <property type="entry name" value="DNA Cyclobutane Dipyrimidine Photolyase, subunit A, domain 3"/>
    <property type="match status" value="1"/>
</dbReference>
<dbReference type="SUPFAM" id="SSF48173">
    <property type="entry name" value="Cryptochrome/photolyase FAD-binding domain"/>
    <property type="match status" value="1"/>
</dbReference>
<comment type="cofactor">
    <cofactor evidence="7">
        <name>(6R)-5,10-methylene-5,6,7,8-tetrahydrofolate</name>
        <dbReference type="ChEBI" id="CHEBI:15636"/>
    </cofactor>
    <text evidence="7">Binds 1 5,10-methenyltetrahydrofolate (MTHF) per subunit.</text>
</comment>
<dbReference type="PROSITE" id="PS51645">
    <property type="entry name" value="PHR_CRY_ALPHA_BETA"/>
    <property type="match status" value="1"/>
</dbReference>
<dbReference type="AlphaFoldDB" id="A0A7S4R5I2"/>
<feature type="site" description="Electron transfer via tryptophanyl radical" evidence="6">
    <location>
        <position position="484"/>
    </location>
</feature>
<evidence type="ECO:0000313" key="10">
    <source>
        <dbReference type="EMBL" id="CAE4601944.1"/>
    </source>
</evidence>
<dbReference type="SUPFAM" id="SSF52425">
    <property type="entry name" value="Cryptochrome/photolyase, N-terminal domain"/>
    <property type="match status" value="1"/>
</dbReference>
<feature type="binding site" evidence="5">
    <location>
        <begin position="337"/>
        <end position="341"/>
    </location>
    <ligand>
        <name>FAD</name>
        <dbReference type="ChEBI" id="CHEBI:57692"/>
    </ligand>
</feature>
<protein>
    <recommendedName>
        <fullName evidence="7">Cryptochrome DASH</fullName>
    </recommendedName>
</protein>
<comment type="similarity">
    <text evidence="1 7">Belongs to the DNA photolyase class-1 family.</text>
</comment>